<dbReference type="Gene3D" id="1.20.58.80">
    <property type="entry name" value="Phosphotransferase system, lactose/cellobiose-type IIA subunit"/>
    <property type="match status" value="1"/>
</dbReference>
<feature type="compositionally biased region" description="Polar residues" evidence="1">
    <location>
        <begin position="239"/>
        <end position="252"/>
    </location>
</feature>
<dbReference type="Pfam" id="PF17169">
    <property type="entry name" value="NRBF2_MIT"/>
    <property type="match status" value="1"/>
</dbReference>
<dbReference type="EMBL" id="JAODUP010000508">
    <property type="protein sequence ID" value="KAK2148236.1"/>
    <property type="molecule type" value="Genomic_DNA"/>
</dbReference>
<feature type="compositionally biased region" description="Polar residues" evidence="1">
    <location>
        <begin position="112"/>
        <end position="135"/>
    </location>
</feature>
<dbReference type="InterPro" id="IPR039679">
    <property type="entry name" value="NRBF2"/>
</dbReference>
<dbReference type="InterPro" id="IPR033393">
    <property type="entry name" value="NRBF2_MIT"/>
</dbReference>
<comment type="caution">
    <text evidence="3">The sequence shown here is derived from an EMBL/GenBank/DDBJ whole genome shotgun (WGS) entry which is preliminary data.</text>
</comment>
<gene>
    <name evidence="3" type="ORF">LSH36_508g02017</name>
</gene>
<feature type="region of interest" description="Disordered" evidence="1">
    <location>
        <begin position="98"/>
        <end position="135"/>
    </location>
</feature>
<dbReference type="Proteomes" id="UP001208570">
    <property type="component" value="Unassembled WGS sequence"/>
</dbReference>
<proteinExistence type="predicted"/>
<dbReference type="PANTHER" id="PTHR14964">
    <property type="entry name" value="NUCLEAR RECEPTOR BINDING FACTOR 2"/>
    <property type="match status" value="1"/>
</dbReference>
<dbReference type="GO" id="GO:0006914">
    <property type="term" value="P:autophagy"/>
    <property type="evidence" value="ECO:0007669"/>
    <property type="project" value="InterPro"/>
</dbReference>
<evidence type="ECO:0000313" key="4">
    <source>
        <dbReference type="Proteomes" id="UP001208570"/>
    </source>
</evidence>
<dbReference type="SUPFAM" id="SSF140361">
    <property type="entry name" value="MIT domain-like"/>
    <property type="match status" value="1"/>
</dbReference>
<protein>
    <recommendedName>
        <fullName evidence="2">Nuclear receptor-binding factor 2 MIT domain-containing protein</fullName>
    </recommendedName>
</protein>
<organism evidence="3 4">
    <name type="scientific">Paralvinella palmiformis</name>
    <dbReference type="NCBI Taxonomy" id="53620"/>
    <lineage>
        <taxon>Eukaryota</taxon>
        <taxon>Metazoa</taxon>
        <taxon>Spiralia</taxon>
        <taxon>Lophotrochozoa</taxon>
        <taxon>Annelida</taxon>
        <taxon>Polychaeta</taxon>
        <taxon>Sedentaria</taxon>
        <taxon>Canalipalpata</taxon>
        <taxon>Terebellida</taxon>
        <taxon>Terebelliformia</taxon>
        <taxon>Alvinellidae</taxon>
        <taxon>Paralvinella</taxon>
    </lineage>
</organism>
<sequence>MEPEYFCFVIVARFISQDLISTAHQQSRKADRYLKAGHYEEAIDCHQKAAEYLTSAMASTTIQQALESFSLQRESHIRQQALIREKQRCHMWAEQQKQHTGVTGSIAHPAKASSNQEQLHSPSSDVDMSTSDKSSYARSLRESDSLLRFLNNRAAKCKEFNVQWQEFAYQSDAKDGEREEKDDKVIMSRLLCQNDALRNHILEFLKEAEENHKQIAYLQRELDFCRKENRDLKDRLSKTEPSARNTSMPDSVRSDTFYSMPIGLNLENLPELELPPLEMPKFDFDLLKTCSDDEIASQ</sequence>
<keyword evidence="4" id="KW-1185">Reference proteome</keyword>
<name>A0AAD9J952_9ANNE</name>
<dbReference type="PANTHER" id="PTHR14964:SF2">
    <property type="entry name" value="NUCLEAR RECEPTOR-BINDING FACTOR 2"/>
    <property type="match status" value="1"/>
</dbReference>
<evidence type="ECO:0000313" key="3">
    <source>
        <dbReference type="EMBL" id="KAK2148236.1"/>
    </source>
</evidence>
<dbReference type="AlphaFoldDB" id="A0AAD9J952"/>
<accession>A0AAD9J952</accession>
<reference evidence="3" key="1">
    <citation type="journal article" date="2023" name="Mol. Biol. Evol.">
        <title>Third-Generation Sequencing Reveals the Adaptive Role of the Epigenome in Three Deep-Sea Polychaetes.</title>
        <authorList>
            <person name="Perez M."/>
            <person name="Aroh O."/>
            <person name="Sun Y."/>
            <person name="Lan Y."/>
            <person name="Juniper S.K."/>
            <person name="Young C.R."/>
            <person name="Angers B."/>
            <person name="Qian P.Y."/>
        </authorList>
    </citation>
    <scope>NUCLEOTIDE SEQUENCE</scope>
    <source>
        <strain evidence="3">P08H-3</strain>
    </source>
</reference>
<feature type="region of interest" description="Disordered" evidence="1">
    <location>
        <begin position="233"/>
        <end position="252"/>
    </location>
</feature>
<evidence type="ECO:0000256" key="1">
    <source>
        <dbReference type="SAM" id="MobiDB-lite"/>
    </source>
</evidence>
<evidence type="ECO:0000259" key="2">
    <source>
        <dbReference type="Pfam" id="PF17169"/>
    </source>
</evidence>
<feature type="domain" description="Nuclear receptor-binding factor 2 MIT" evidence="2">
    <location>
        <begin position="21"/>
        <end position="95"/>
    </location>
</feature>